<evidence type="ECO:0000256" key="7">
    <source>
        <dbReference type="SAM" id="MobiDB-lite"/>
    </source>
</evidence>
<keyword evidence="11" id="KW-1185">Reference proteome</keyword>
<sequence length="416" mass="44051">MHVINGVRDPAASFPLDTATDDAGERRQANRAVAVSAAGLALTGLVELVIAVVSGSVALLGDALHNLSDVSTSALVFVGFRASRKLPTERYPYGYERAEDLAGIGVALVIWGSAVVAGFESVTKLLRHGGTGHVGWGIAAAVVGVVGNQLVARYKLVVGRRIRSATMVADAKHSWLDALSSAGAVLGLIGVALGWGWADAVAGIVVTGFICHVGWEVTADIAHRLLDGVDPDIVTTAEAVAVSVPGVTHAHARARWTGRTLRVEVEGFLDAATSLSDSDRIGRSVAAPWPRGCRRCRASPGRHARPENPSRPAGFEVSPGRSARAAAGRSPTTGPTRRRRRHRVTRPRRVRRRPRRRAPARRGTWPASAAARTATRPDPRGSTAHRRRWFGPAAGRGPRPGAAQRNTTHRSAIPAR</sequence>
<feature type="compositionally biased region" description="Basic residues" evidence="7">
    <location>
        <begin position="292"/>
        <end position="303"/>
    </location>
</feature>
<dbReference type="InterPro" id="IPR002524">
    <property type="entry name" value="Cation_efflux"/>
</dbReference>
<dbReference type="SUPFAM" id="SSF161111">
    <property type="entry name" value="Cation efflux protein transmembrane domain-like"/>
    <property type="match status" value="1"/>
</dbReference>
<feature type="compositionally biased region" description="Basic residues" evidence="7">
    <location>
        <begin position="336"/>
        <end position="360"/>
    </location>
</feature>
<gene>
    <name evidence="10" type="ordered locus">MAP_2784</name>
</gene>
<evidence type="ECO:0000256" key="3">
    <source>
        <dbReference type="ARBA" id="ARBA00022448"/>
    </source>
</evidence>
<dbReference type="AlphaFoldDB" id="Q73W76"/>
<dbReference type="Gene3D" id="1.20.1510.10">
    <property type="entry name" value="Cation efflux protein transmembrane domain"/>
    <property type="match status" value="1"/>
</dbReference>
<dbReference type="STRING" id="262316.MAP_2784"/>
<dbReference type="GO" id="GO:0015093">
    <property type="term" value="F:ferrous iron transmembrane transporter activity"/>
    <property type="evidence" value="ECO:0007669"/>
    <property type="project" value="TreeGrafter"/>
</dbReference>
<evidence type="ECO:0000256" key="5">
    <source>
        <dbReference type="ARBA" id="ARBA00022989"/>
    </source>
</evidence>
<keyword evidence="6 8" id="KW-0472">Membrane</keyword>
<dbReference type="PANTHER" id="PTHR43840:SF15">
    <property type="entry name" value="MITOCHONDRIAL METAL TRANSPORTER 1-RELATED"/>
    <property type="match status" value="1"/>
</dbReference>
<comment type="similarity">
    <text evidence="2">Belongs to the cation diffusion facilitator (CDF) transporter (TC 2.A.4) family.</text>
</comment>
<feature type="compositionally biased region" description="Low complexity" evidence="7">
    <location>
        <begin position="390"/>
        <end position="405"/>
    </location>
</feature>
<comment type="subcellular location">
    <subcellularLocation>
        <location evidence="1">Membrane</location>
        <topology evidence="1">Multi-pass membrane protein</topology>
    </subcellularLocation>
</comment>
<evidence type="ECO:0000256" key="2">
    <source>
        <dbReference type="ARBA" id="ARBA00008114"/>
    </source>
</evidence>
<proteinExistence type="inferred from homology"/>
<evidence type="ECO:0000256" key="6">
    <source>
        <dbReference type="ARBA" id="ARBA00023136"/>
    </source>
</evidence>
<keyword evidence="4 8" id="KW-0812">Transmembrane</keyword>
<protein>
    <recommendedName>
        <fullName evidence="9">Cation efflux protein transmembrane domain-containing protein</fullName>
    </recommendedName>
</protein>
<reference evidence="10 11" key="1">
    <citation type="journal article" date="2005" name="Proc. Natl. Acad. Sci. U.S.A.">
        <title>The complete genome sequence of Mycobacterium avium subspecies paratuberculosis.</title>
        <authorList>
            <person name="Li L."/>
            <person name="Bannantine J.P."/>
            <person name="Zhang Q."/>
            <person name="Amonsin A."/>
            <person name="May B.J."/>
            <person name="Alt D."/>
            <person name="Banerji N."/>
            <person name="Kanjilal S."/>
            <person name="Kapur V."/>
        </authorList>
    </citation>
    <scope>NUCLEOTIDE SEQUENCE [LARGE SCALE GENOMIC DNA]</scope>
    <source>
        <strain evidence="11">ATCC BAA-968 / K-10</strain>
    </source>
</reference>
<evidence type="ECO:0000313" key="11">
    <source>
        <dbReference type="Proteomes" id="UP000000580"/>
    </source>
</evidence>
<evidence type="ECO:0000259" key="9">
    <source>
        <dbReference type="Pfam" id="PF01545"/>
    </source>
</evidence>
<feature type="domain" description="Cation efflux protein transmembrane" evidence="9">
    <location>
        <begin position="35"/>
        <end position="220"/>
    </location>
</feature>
<keyword evidence="3" id="KW-0813">Transport</keyword>
<evidence type="ECO:0000256" key="8">
    <source>
        <dbReference type="SAM" id="Phobius"/>
    </source>
</evidence>
<evidence type="ECO:0000256" key="1">
    <source>
        <dbReference type="ARBA" id="ARBA00004141"/>
    </source>
</evidence>
<feature type="transmembrane region" description="Helical" evidence="8">
    <location>
        <begin position="32"/>
        <end position="57"/>
    </location>
</feature>
<dbReference type="Pfam" id="PF01545">
    <property type="entry name" value="Cation_efflux"/>
    <property type="match status" value="1"/>
</dbReference>
<dbReference type="HOGENOM" id="CLU_660256_0_0_11"/>
<dbReference type="eggNOG" id="COG0053">
    <property type="taxonomic scope" value="Bacteria"/>
</dbReference>
<dbReference type="PANTHER" id="PTHR43840">
    <property type="entry name" value="MITOCHONDRIAL METAL TRANSPORTER 1-RELATED"/>
    <property type="match status" value="1"/>
</dbReference>
<dbReference type="Proteomes" id="UP000000580">
    <property type="component" value="Chromosome"/>
</dbReference>
<dbReference type="GO" id="GO:0005886">
    <property type="term" value="C:plasma membrane"/>
    <property type="evidence" value="ECO:0007669"/>
    <property type="project" value="TreeGrafter"/>
</dbReference>
<accession>Q73W76</accession>
<feature type="region of interest" description="Disordered" evidence="7">
    <location>
        <begin position="290"/>
        <end position="416"/>
    </location>
</feature>
<dbReference type="GO" id="GO:0015086">
    <property type="term" value="F:cadmium ion transmembrane transporter activity"/>
    <property type="evidence" value="ECO:0007669"/>
    <property type="project" value="TreeGrafter"/>
</dbReference>
<dbReference type="InterPro" id="IPR050291">
    <property type="entry name" value="CDF_Transporter"/>
</dbReference>
<organism evidence="10 11">
    <name type="scientific">Mycolicibacterium paratuberculosis (strain ATCC BAA-968 / K-10)</name>
    <name type="common">Mycobacterium paratuberculosis</name>
    <dbReference type="NCBI Taxonomy" id="262316"/>
    <lineage>
        <taxon>Bacteria</taxon>
        <taxon>Bacillati</taxon>
        <taxon>Actinomycetota</taxon>
        <taxon>Actinomycetes</taxon>
        <taxon>Mycobacteriales</taxon>
        <taxon>Mycobacteriaceae</taxon>
        <taxon>Mycobacterium</taxon>
        <taxon>Mycobacterium avium complex (MAC)</taxon>
    </lineage>
</organism>
<feature type="compositionally biased region" description="Low complexity" evidence="7">
    <location>
        <begin position="318"/>
        <end position="335"/>
    </location>
</feature>
<evidence type="ECO:0000256" key="4">
    <source>
        <dbReference type="ARBA" id="ARBA00022692"/>
    </source>
</evidence>
<dbReference type="InterPro" id="IPR058533">
    <property type="entry name" value="Cation_efflux_TM"/>
</dbReference>
<feature type="transmembrane region" description="Helical" evidence="8">
    <location>
        <begin position="175"/>
        <end position="197"/>
    </location>
</feature>
<dbReference type="InterPro" id="IPR027469">
    <property type="entry name" value="Cation_efflux_TMD_sf"/>
</dbReference>
<dbReference type="GO" id="GO:0006882">
    <property type="term" value="P:intracellular zinc ion homeostasis"/>
    <property type="evidence" value="ECO:0007669"/>
    <property type="project" value="TreeGrafter"/>
</dbReference>
<dbReference type="NCBIfam" id="TIGR01297">
    <property type="entry name" value="CDF"/>
    <property type="match status" value="1"/>
</dbReference>
<dbReference type="GO" id="GO:0015341">
    <property type="term" value="F:zinc efflux antiporter activity"/>
    <property type="evidence" value="ECO:0007669"/>
    <property type="project" value="TreeGrafter"/>
</dbReference>
<evidence type="ECO:0000313" key="10">
    <source>
        <dbReference type="EMBL" id="AAS05101.1"/>
    </source>
</evidence>
<dbReference type="FunFam" id="1.20.1510.10:FF:000006">
    <property type="entry name" value="Divalent cation efflux transporter"/>
    <property type="match status" value="1"/>
</dbReference>
<name>Q73W76_MYCPA</name>
<feature type="compositionally biased region" description="Low complexity" evidence="7">
    <location>
        <begin position="361"/>
        <end position="376"/>
    </location>
</feature>
<dbReference type="EMBL" id="AE016958">
    <property type="protein sequence ID" value="AAS05101.1"/>
    <property type="molecule type" value="Genomic_DNA"/>
</dbReference>
<feature type="transmembrane region" description="Helical" evidence="8">
    <location>
        <begin position="63"/>
        <end position="80"/>
    </location>
</feature>
<feature type="transmembrane region" description="Helical" evidence="8">
    <location>
        <begin position="134"/>
        <end position="154"/>
    </location>
</feature>
<keyword evidence="5 8" id="KW-1133">Transmembrane helix</keyword>
<feature type="transmembrane region" description="Helical" evidence="8">
    <location>
        <begin position="101"/>
        <end position="122"/>
    </location>
</feature>
<dbReference type="KEGG" id="mpa:MAP_2784"/>